<accession>A0AAF0V7F5</accession>
<dbReference type="AlphaFoldDB" id="A0AAF0V7F5"/>
<dbReference type="Proteomes" id="UP001234989">
    <property type="component" value="Chromosome 12"/>
</dbReference>
<reference evidence="2" key="1">
    <citation type="submission" date="2023-08" db="EMBL/GenBank/DDBJ databases">
        <title>A de novo genome assembly of Solanum verrucosum Schlechtendal, a Mexican diploid species geographically isolated from the other diploid A-genome species in potato relatives.</title>
        <authorList>
            <person name="Hosaka K."/>
        </authorList>
    </citation>
    <scope>NUCLEOTIDE SEQUENCE</scope>
    <source>
        <tissue evidence="2">Young leaves</tissue>
    </source>
</reference>
<sequence>MIGEWVLLKVTLMKSMMKFEKNYKLRSRGLPHLHKGIDEPWLPSWSQNSGLTSHPLSPKTNSIPRARSIKAFTSREEASMKETILGSFTQPLPSIPQGSPGPVVPTTSRQGGRGKVGSA</sequence>
<organism evidence="2 3">
    <name type="scientific">Solanum verrucosum</name>
    <dbReference type="NCBI Taxonomy" id="315347"/>
    <lineage>
        <taxon>Eukaryota</taxon>
        <taxon>Viridiplantae</taxon>
        <taxon>Streptophyta</taxon>
        <taxon>Embryophyta</taxon>
        <taxon>Tracheophyta</taxon>
        <taxon>Spermatophyta</taxon>
        <taxon>Magnoliopsida</taxon>
        <taxon>eudicotyledons</taxon>
        <taxon>Gunneridae</taxon>
        <taxon>Pentapetalae</taxon>
        <taxon>asterids</taxon>
        <taxon>lamiids</taxon>
        <taxon>Solanales</taxon>
        <taxon>Solanaceae</taxon>
        <taxon>Solanoideae</taxon>
        <taxon>Solaneae</taxon>
        <taxon>Solanum</taxon>
    </lineage>
</organism>
<dbReference type="EMBL" id="CP133623">
    <property type="protein sequence ID" value="WMV58514.1"/>
    <property type="molecule type" value="Genomic_DNA"/>
</dbReference>
<keyword evidence="3" id="KW-1185">Reference proteome</keyword>
<name>A0AAF0V7F5_SOLVR</name>
<evidence type="ECO:0000313" key="3">
    <source>
        <dbReference type="Proteomes" id="UP001234989"/>
    </source>
</evidence>
<evidence type="ECO:0000313" key="2">
    <source>
        <dbReference type="EMBL" id="WMV58514.1"/>
    </source>
</evidence>
<protein>
    <submittedName>
        <fullName evidence="2">Uncharacterized protein</fullName>
    </submittedName>
</protein>
<proteinExistence type="predicted"/>
<feature type="region of interest" description="Disordered" evidence="1">
    <location>
        <begin position="88"/>
        <end position="119"/>
    </location>
</feature>
<evidence type="ECO:0000256" key="1">
    <source>
        <dbReference type="SAM" id="MobiDB-lite"/>
    </source>
</evidence>
<gene>
    <name evidence="2" type="ORF">MTR67_051899</name>
</gene>